<dbReference type="PANTHER" id="PTHR43156:SF2">
    <property type="entry name" value="STAGE II SPORULATION PROTEIN E"/>
    <property type="match status" value="1"/>
</dbReference>
<comment type="caution">
    <text evidence="3">The sequence shown here is derived from an EMBL/GenBank/DDBJ whole genome shotgun (WGS) entry which is preliminary data.</text>
</comment>
<dbReference type="AlphaFoldDB" id="A0A923EF37"/>
<sequence>MSLFVDVSFHSLIKYGEELCGDSVETVKLADSTIVVMADGLGSGVKANILSTLTTKISATMLKDGADIYETVDTIVNTLPVCKVRKVAYSTFTLIKIYDDGRVYLAEYDNPPTFIIRDGNLLNIHKKEIIINDRKVYESKFYVKHGDALIVVSDGVIHAGLGNIMNLGWKWENVSDYLQRSSRNRKDARSITKDLCDVCSDLYGGKPGDDATVVTMKIKAPEYINLFTGPPKDKTKDGQVIKHFINSFGKKIICGGTAANIAQRELNKPLKVNLDFISKDIPPTADMEGIDLITEGVITLSKVVDMLKEYKRNILSSAYNINNITRQDGASKLMRILLEECTHLTIWIGKAVNPAHQNPNLPMDLSIKLKLVNELAELLKDLGKKVQIKEI</sequence>
<dbReference type="PANTHER" id="PTHR43156">
    <property type="entry name" value="STAGE II SPORULATION PROTEIN E-RELATED"/>
    <property type="match status" value="1"/>
</dbReference>
<keyword evidence="1" id="KW-0378">Hydrolase</keyword>
<gene>
    <name evidence="3" type="ORF">HGG79_20935</name>
</gene>
<name>A0A923EF37_CLOTT</name>
<dbReference type="InterPro" id="IPR001932">
    <property type="entry name" value="PPM-type_phosphatase-like_dom"/>
</dbReference>
<accession>A0A923EF37</accession>
<dbReference type="Proteomes" id="UP000563151">
    <property type="component" value="Unassembled WGS sequence"/>
</dbReference>
<dbReference type="InterPro" id="IPR052016">
    <property type="entry name" value="Bact_Sigma-Reg"/>
</dbReference>
<dbReference type="Pfam" id="PF07228">
    <property type="entry name" value="SpoIIE"/>
    <property type="match status" value="1"/>
</dbReference>
<dbReference type="EMBL" id="JAAZWO010000057">
    <property type="protein sequence ID" value="MBC2400190.1"/>
    <property type="molecule type" value="Genomic_DNA"/>
</dbReference>
<evidence type="ECO:0000313" key="4">
    <source>
        <dbReference type="Proteomes" id="UP000563151"/>
    </source>
</evidence>
<evidence type="ECO:0000256" key="1">
    <source>
        <dbReference type="ARBA" id="ARBA00022801"/>
    </source>
</evidence>
<dbReference type="InterPro" id="IPR036457">
    <property type="entry name" value="PPM-type-like_dom_sf"/>
</dbReference>
<protein>
    <submittedName>
        <fullName evidence="3">SpoIIE family protein phosphatase</fullName>
    </submittedName>
</protein>
<dbReference type="SUPFAM" id="SSF81606">
    <property type="entry name" value="PP2C-like"/>
    <property type="match status" value="1"/>
</dbReference>
<reference evidence="3 4" key="1">
    <citation type="submission" date="2020-04" db="EMBL/GenBank/DDBJ databases">
        <title>Genomic insights into acetone-butanol-ethanol (ABE) fermentation by sequencing solventogenic clostridia strains.</title>
        <authorList>
            <person name="Brown S."/>
        </authorList>
    </citation>
    <scope>NUCLEOTIDE SEQUENCE [LARGE SCALE GENOMIC DNA]</scope>
    <source>
        <strain evidence="3 4">DJ011</strain>
    </source>
</reference>
<evidence type="ECO:0000259" key="2">
    <source>
        <dbReference type="SMART" id="SM00331"/>
    </source>
</evidence>
<dbReference type="Gene3D" id="3.60.40.10">
    <property type="entry name" value="PPM-type phosphatase domain"/>
    <property type="match status" value="1"/>
</dbReference>
<evidence type="ECO:0000313" key="3">
    <source>
        <dbReference type="EMBL" id="MBC2400190.1"/>
    </source>
</evidence>
<dbReference type="SMART" id="SM00331">
    <property type="entry name" value="PP2C_SIG"/>
    <property type="match status" value="1"/>
</dbReference>
<feature type="domain" description="PPM-type phosphatase" evidence="2">
    <location>
        <begin position="4"/>
        <end position="218"/>
    </location>
</feature>
<organism evidence="3 4">
    <name type="scientific">Clostridium tetanomorphum</name>
    <dbReference type="NCBI Taxonomy" id="1553"/>
    <lineage>
        <taxon>Bacteria</taxon>
        <taxon>Bacillati</taxon>
        <taxon>Bacillota</taxon>
        <taxon>Clostridia</taxon>
        <taxon>Eubacteriales</taxon>
        <taxon>Clostridiaceae</taxon>
        <taxon>Clostridium</taxon>
    </lineage>
</organism>
<dbReference type="RefSeq" id="WP_035144443.1">
    <property type="nucleotide sequence ID" value="NZ_JAAZWO010000057.1"/>
</dbReference>
<proteinExistence type="predicted"/>
<dbReference type="GO" id="GO:0016791">
    <property type="term" value="F:phosphatase activity"/>
    <property type="evidence" value="ECO:0007669"/>
    <property type="project" value="TreeGrafter"/>
</dbReference>
<keyword evidence="4" id="KW-1185">Reference proteome</keyword>